<dbReference type="GO" id="GO:0015740">
    <property type="term" value="P:C4-dicarboxylate transport"/>
    <property type="evidence" value="ECO:0007669"/>
    <property type="project" value="TreeGrafter"/>
</dbReference>
<evidence type="ECO:0000256" key="5">
    <source>
        <dbReference type="ARBA" id="ARBA00022692"/>
    </source>
</evidence>
<proteinExistence type="inferred from homology"/>
<dbReference type="EMBL" id="UETC01000019">
    <property type="protein sequence ID" value="SSA51454.1"/>
    <property type="molecule type" value="Genomic_DNA"/>
</dbReference>
<reference evidence="12" key="2">
    <citation type="submission" date="2016-10" db="EMBL/GenBank/DDBJ databases">
        <authorList>
            <person name="Cai Z."/>
        </authorList>
    </citation>
    <scope>NUCLEOTIDE SEQUENCE [LARGE SCALE GENOMIC DNA]</scope>
    <source>
        <strain evidence="12">DSM 25227</strain>
    </source>
</reference>
<evidence type="ECO:0000313" key="11">
    <source>
        <dbReference type="EMBL" id="PWJ11474.1"/>
    </source>
</evidence>
<feature type="transmembrane region" description="Helical" evidence="9">
    <location>
        <begin position="64"/>
        <end position="86"/>
    </location>
</feature>
<dbReference type="GO" id="GO:0022857">
    <property type="term" value="F:transmembrane transporter activity"/>
    <property type="evidence" value="ECO:0007669"/>
    <property type="project" value="UniProtKB-UniRule"/>
</dbReference>
<feature type="transmembrane region" description="Helical" evidence="9">
    <location>
        <begin position="136"/>
        <end position="158"/>
    </location>
</feature>
<sequence>MGVFGGMGEIISALFGNDAWMLGDALRQNEAAAWTLGLIVTLGGGFLTAMIYRHVNIIERYLEPTVMVVSYLTIGGIIFAGVIQRFYLSGQPPWSTTIPPFLFLIMTWVGCSYNVRLRTHLAFAEFRTAMPRGGQFACLMLDAVLWLGFAWIVIVTAAKETVAAAANFRIMLGTDNVMQWWFLVAVPLSWVLLSGRVIENVLEDIEKFRGEGPMIEQAVIGGDT</sequence>
<keyword evidence="5 9" id="KW-0812">Transmembrane</keyword>
<organism evidence="12 14">
    <name type="scientific">Jannaschia seohaensis</name>
    <dbReference type="NCBI Taxonomy" id="475081"/>
    <lineage>
        <taxon>Bacteria</taxon>
        <taxon>Pseudomonadati</taxon>
        <taxon>Pseudomonadota</taxon>
        <taxon>Alphaproteobacteria</taxon>
        <taxon>Rhodobacterales</taxon>
        <taxon>Roseobacteraceae</taxon>
        <taxon>Jannaschia</taxon>
    </lineage>
</organism>
<evidence type="ECO:0000259" key="10">
    <source>
        <dbReference type="Pfam" id="PF04290"/>
    </source>
</evidence>
<keyword evidence="3" id="KW-1003">Cell membrane</keyword>
<keyword evidence="4 9" id="KW-0997">Cell inner membrane</keyword>
<evidence type="ECO:0000256" key="8">
    <source>
        <dbReference type="ARBA" id="ARBA00038436"/>
    </source>
</evidence>
<gene>
    <name evidence="11" type="ORF">BCF38_11941</name>
    <name evidence="12" type="ORF">SAMN05421539_11941</name>
</gene>
<evidence type="ECO:0000256" key="9">
    <source>
        <dbReference type="RuleBase" id="RU369079"/>
    </source>
</evidence>
<dbReference type="AlphaFoldDB" id="A0A2Y9B4L1"/>
<protein>
    <recommendedName>
        <fullName evidence="9">TRAP transporter small permease protein</fullName>
    </recommendedName>
</protein>
<reference evidence="14" key="1">
    <citation type="submission" date="2016-10" db="EMBL/GenBank/DDBJ databases">
        <authorList>
            <person name="Varghese N."/>
            <person name="Submissions S."/>
        </authorList>
    </citation>
    <scope>NUCLEOTIDE SEQUENCE [LARGE SCALE GENOMIC DNA]</scope>
    <source>
        <strain evidence="14">DSM 25227</strain>
    </source>
</reference>
<feature type="domain" description="Tripartite ATP-independent periplasmic transporters DctQ component" evidence="10">
    <location>
        <begin position="76"/>
        <end position="205"/>
    </location>
</feature>
<keyword evidence="6 9" id="KW-1133">Transmembrane helix</keyword>
<feature type="transmembrane region" description="Helical" evidence="9">
    <location>
        <begin position="31"/>
        <end position="52"/>
    </location>
</feature>
<evidence type="ECO:0000313" key="13">
    <source>
        <dbReference type="Proteomes" id="UP000245839"/>
    </source>
</evidence>
<keyword evidence="7 9" id="KW-0472">Membrane</keyword>
<evidence type="ECO:0000256" key="6">
    <source>
        <dbReference type="ARBA" id="ARBA00022989"/>
    </source>
</evidence>
<dbReference type="EMBL" id="QGDJ01000019">
    <property type="protein sequence ID" value="PWJ11474.1"/>
    <property type="molecule type" value="Genomic_DNA"/>
</dbReference>
<keyword evidence="2 9" id="KW-0813">Transport</keyword>
<dbReference type="Proteomes" id="UP000251571">
    <property type="component" value="Unassembled WGS sequence"/>
</dbReference>
<dbReference type="InterPro" id="IPR007387">
    <property type="entry name" value="TRAP_DctQ"/>
</dbReference>
<dbReference type="InterPro" id="IPR055348">
    <property type="entry name" value="DctQ"/>
</dbReference>
<evidence type="ECO:0000256" key="3">
    <source>
        <dbReference type="ARBA" id="ARBA00022475"/>
    </source>
</evidence>
<dbReference type="Proteomes" id="UP000245839">
    <property type="component" value="Unassembled WGS sequence"/>
</dbReference>
<evidence type="ECO:0000313" key="12">
    <source>
        <dbReference type="EMBL" id="SSA51454.1"/>
    </source>
</evidence>
<dbReference type="GO" id="GO:0005886">
    <property type="term" value="C:plasma membrane"/>
    <property type="evidence" value="ECO:0007669"/>
    <property type="project" value="UniProtKB-SubCell"/>
</dbReference>
<feature type="transmembrane region" description="Helical" evidence="9">
    <location>
        <begin position="98"/>
        <end position="115"/>
    </location>
</feature>
<evidence type="ECO:0000256" key="1">
    <source>
        <dbReference type="ARBA" id="ARBA00004429"/>
    </source>
</evidence>
<evidence type="ECO:0000256" key="2">
    <source>
        <dbReference type="ARBA" id="ARBA00022448"/>
    </source>
</evidence>
<dbReference type="RefSeq" id="WP_109566354.1">
    <property type="nucleotide sequence ID" value="NZ_QGDJ01000019.1"/>
</dbReference>
<comment type="function">
    <text evidence="9">Part of the tripartite ATP-independent periplasmic (TRAP) transport system.</text>
</comment>
<accession>A0A2Y9B4L1</accession>
<dbReference type="Pfam" id="PF04290">
    <property type="entry name" value="DctQ"/>
    <property type="match status" value="1"/>
</dbReference>
<evidence type="ECO:0000256" key="4">
    <source>
        <dbReference type="ARBA" id="ARBA00022519"/>
    </source>
</evidence>
<feature type="transmembrane region" description="Helical" evidence="9">
    <location>
        <begin position="178"/>
        <end position="198"/>
    </location>
</feature>
<dbReference type="PANTHER" id="PTHR35011:SF2">
    <property type="entry name" value="2,3-DIKETO-L-GULONATE TRAP TRANSPORTER SMALL PERMEASE PROTEIN YIAM"/>
    <property type="match status" value="1"/>
</dbReference>
<dbReference type="OrthoDB" id="6116361at2"/>
<comment type="caution">
    <text evidence="9">Lacks conserved residue(s) required for the propagation of feature annotation.</text>
</comment>
<comment type="subcellular location">
    <subcellularLocation>
        <location evidence="1 9">Cell inner membrane</location>
        <topology evidence="1 9">Multi-pass membrane protein</topology>
    </subcellularLocation>
</comment>
<comment type="similarity">
    <text evidence="8 9">Belongs to the TRAP transporter small permease family.</text>
</comment>
<reference evidence="11 13" key="3">
    <citation type="submission" date="2018-03" db="EMBL/GenBank/DDBJ databases">
        <title>Genomic Encyclopedia of Archaeal and Bacterial Type Strains, Phase II (KMG-II): from individual species to whole genera.</title>
        <authorList>
            <person name="Goeker M."/>
        </authorList>
    </citation>
    <scope>NUCLEOTIDE SEQUENCE [LARGE SCALE GENOMIC DNA]</scope>
    <source>
        <strain evidence="11 13">DSM 25227</strain>
    </source>
</reference>
<dbReference type="PANTHER" id="PTHR35011">
    <property type="entry name" value="2,3-DIKETO-L-GULONATE TRAP TRANSPORTER SMALL PERMEASE PROTEIN YIAM"/>
    <property type="match status" value="1"/>
</dbReference>
<evidence type="ECO:0000256" key="7">
    <source>
        <dbReference type="ARBA" id="ARBA00023136"/>
    </source>
</evidence>
<evidence type="ECO:0000313" key="14">
    <source>
        <dbReference type="Proteomes" id="UP000251571"/>
    </source>
</evidence>
<comment type="subunit">
    <text evidence="9">The complex comprises the extracytoplasmic solute receptor protein and the two transmembrane proteins.</text>
</comment>
<name>A0A2Y9B4L1_9RHOB</name>
<keyword evidence="13" id="KW-1185">Reference proteome</keyword>